<reference evidence="10" key="1">
    <citation type="submission" date="2021-06" db="EMBL/GenBank/DDBJ databases">
        <authorList>
            <person name="Hodson N. C."/>
            <person name="Mongue J. A."/>
            <person name="Jaron S. K."/>
        </authorList>
    </citation>
    <scope>NUCLEOTIDE SEQUENCE</scope>
</reference>
<dbReference type="GO" id="GO:0090734">
    <property type="term" value="C:site of DNA damage"/>
    <property type="evidence" value="ECO:0007669"/>
    <property type="project" value="TreeGrafter"/>
</dbReference>
<sequence length="513" mass="56888">MGFLCCICQEDLERRKSGDDGLSEKEKSQDRPIVTTKCGHLYHSSCLSSWFQKKGAEVWTKRECPVCRMSLTVATDLVRIFPSAVDDGCPSLDDYKAHIAKMERDISELSSRLEVQFLRGREQDKKIQLMAKDQDRLQKHYIIEKTKSSQYQSDAAKLKNDNEELRNVIINLNKVMAHGGNGIAIGNAHYGMPGIIYPPQYVGKFGLPTQPGTANLFSSSLQQGQSNSNMSHSPTSEGSSWPPNKPINNQPVGSTPRSNMIEIKDAFGSMSLNNKTGAQGGDFPNTMFPLMGGIKSSNGGPILDSIYPPERDGKSYDENSSSGPDSDCSRDDSETGDSSKNKPTMNSISKNIYGSMPAIPTNSTAMDLNEFPFGLTSGMENGTVRTGRSSGNDVDQSPTDEMMDAILNSKPQTGSQENDQYLLQRNKYSNNDLKKPKGKTKWKTMDYEDSLSKKVYGKFYCENCTAKWGTARHVFNQAQTCMRCNESVFPYAQGPVMTKEELAQDKLNRKRKS</sequence>
<dbReference type="InterPro" id="IPR052639">
    <property type="entry name" value="TRAIP_ubiq-protein_ligase"/>
</dbReference>
<keyword evidence="7" id="KW-0175">Coiled coil</keyword>
<feature type="compositionally biased region" description="Polar residues" evidence="8">
    <location>
        <begin position="232"/>
        <end position="257"/>
    </location>
</feature>
<gene>
    <name evidence="10" type="ORF">AFUS01_LOCUS2516</name>
</gene>
<evidence type="ECO:0000256" key="2">
    <source>
        <dbReference type="ARBA" id="ARBA00022723"/>
    </source>
</evidence>
<dbReference type="OrthoDB" id="8062037at2759"/>
<dbReference type="PANTHER" id="PTHR46569">
    <property type="entry name" value="E3 UBIQUITIN-PROTEIN LIGASE TRAIP"/>
    <property type="match status" value="1"/>
</dbReference>
<evidence type="ECO:0000256" key="8">
    <source>
        <dbReference type="SAM" id="MobiDB-lite"/>
    </source>
</evidence>
<evidence type="ECO:0000256" key="5">
    <source>
        <dbReference type="ARBA" id="ARBA00022833"/>
    </source>
</evidence>
<keyword evidence="5" id="KW-0862">Zinc</keyword>
<keyword evidence="4" id="KW-0833">Ubl conjugation pathway</keyword>
<dbReference type="GO" id="GO:0016567">
    <property type="term" value="P:protein ubiquitination"/>
    <property type="evidence" value="ECO:0007669"/>
    <property type="project" value="TreeGrafter"/>
</dbReference>
<dbReference type="GO" id="GO:0008270">
    <property type="term" value="F:zinc ion binding"/>
    <property type="evidence" value="ECO:0007669"/>
    <property type="project" value="UniProtKB-KW"/>
</dbReference>
<evidence type="ECO:0000256" key="1">
    <source>
        <dbReference type="ARBA" id="ARBA00004906"/>
    </source>
</evidence>
<evidence type="ECO:0000313" key="11">
    <source>
        <dbReference type="Proteomes" id="UP000708208"/>
    </source>
</evidence>
<evidence type="ECO:0000256" key="4">
    <source>
        <dbReference type="ARBA" id="ARBA00022786"/>
    </source>
</evidence>
<dbReference type="PANTHER" id="PTHR46569:SF1">
    <property type="entry name" value="E3 UBIQUITIN-PROTEIN LIGASE RFWD3-RELATED"/>
    <property type="match status" value="1"/>
</dbReference>
<proteinExistence type="predicted"/>
<feature type="compositionally biased region" description="Low complexity" evidence="8">
    <location>
        <begin position="215"/>
        <end position="231"/>
    </location>
</feature>
<evidence type="ECO:0000256" key="7">
    <source>
        <dbReference type="SAM" id="Coils"/>
    </source>
</evidence>
<dbReference type="GO" id="GO:0031461">
    <property type="term" value="C:cullin-RING ubiquitin ligase complex"/>
    <property type="evidence" value="ECO:0007669"/>
    <property type="project" value="UniProtKB-ARBA"/>
</dbReference>
<comment type="caution">
    <text evidence="10">The sequence shown here is derived from an EMBL/GenBank/DDBJ whole genome shotgun (WGS) entry which is preliminary data.</text>
</comment>
<organism evidence="10 11">
    <name type="scientific">Allacma fusca</name>
    <dbReference type="NCBI Taxonomy" id="39272"/>
    <lineage>
        <taxon>Eukaryota</taxon>
        <taxon>Metazoa</taxon>
        <taxon>Ecdysozoa</taxon>
        <taxon>Arthropoda</taxon>
        <taxon>Hexapoda</taxon>
        <taxon>Collembola</taxon>
        <taxon>Symphypleona</taxon>
        <taxon>Sminthuridae</taxon>
        <taxon>Allacma</taxon>
    </lineage>
</organism>
<dbReference type="SMART" id="SM00184">
    <property type="entry name" value="RING"/>
    <property type="match status" value="1"/>
</dbReference>
<dbReference type="Pfam" id="PF12678">
    <property type="entry name" value="zf-rbx1"/>
    <property type="match status" value="1"/>
</dbReference>
<dbReference type="Proteomes" id="UP000708208">
    <property type="component" value="Unassembled WGS sequence"/>
</dbReference>
<name>A0A8J2JF75_9HEXA</name>
<evidence type="ECO:0000313" key="10">
    <source>
        <dbReference type="EMBL" id="CAG7678026.1"/>
    </source>
</evidence>
<dbReference type="PROSITE" id="PS50089">
    <property type="entry name" value="ZF_RING_2"/>
    <property type="match status" value="1"/>
</dbReference>
<feature type="compositionally biased region" description="Polar residues" evidence="8">
    <location>
        <begin position="341"/>
        <end position="352"/>
    </location>
</feature>
<keyword evidence="11" id="KW-1185">Reference proteome</keyword>
<accession>A0A8J2JF75</accession>
<dbReference type="AlphaFoldDB" id="A0A8J2JF75"/>
<dbReference type="GO" id="GO:0061630">
    <property type="term" value="F:ubiquitin protein ligase activity"/>
    <property type="evidence" value="ECO:0007669"/>
    <property type="project" value="TreeGrafter"/>
</dbReference>
<keyword evidence="3 6" id="KW-0863">Zinc-finger</keyword>
<dbReference type="EMBL" id="CAJVCH010014328">
    <property type="protein sequence ID" value="CAG7678026.1"/>
    <property type="molecule type" value="Genomic_DNA"/>
</dbReference>
<protein>
    <recommendedName>
        <fullName evidence="9">RING-type domain-containing protein</fullName>
    </recommendedName>
</protein>
<feature type="coiled-coil region" evidence="7">
    <location>
        <begin position="148"/>
        <end position="175"/>
    </location>
</feature>
<comment type="pathway">
    <text evidence="1">Protein modification; protein ubiquitination.</text>
</comment>
<feature type="domain" description="RING-type" evidence="9">
    <location>
        <begin position="5"/>
        <end position="68"/>
    </location>
</feature>
<feature type="region of interest" description="Disordered" evidence="8">
    <location>
        <begin position="299"/>
        <end position="355"/>
    </location>
</feature>
<feature type="compositionally biased region" description="Basic and acidic residues" evidence="8">
    <location>
        <begin position="327"/>
        <end position="340"/>
    </location>
</feature>
<evidence type="ECO:0000256" key="3">
    <source>
        <dbReference type="ARBA" id="ARBA00022771"/>
    </source>
</evidence>
<evidence type="ECO:0000259" key="9">
    <source>
        <dbReference type="PROSITE" id="PS50089"/>
    </source>
</evidence>
<dbReference type="CDD" id="cd16448">
    <property type="entry name" value="RING-H2"/>
    <property type="match status" value="1"/>
</dbReference>
<evidence type="ECO:0000256" key="6">
    <source>
        <dbReference type="PROSITE-ProRule" id="PRU00175"/>
    </source>
</evidence>
<dbReference type="InterPro" id="IPR024766">
    <property type="entry name" value="Znf_RING_H2"/>
</dbReference>
<dbReference type="GO" id="GO:0005634">
    <property type="term" value="C:nucleus"/>
    <property type="evidence" value="ECO:0007669"/>
    <property type="project" value="TreeGrafter"/>
</dbReference>
<dbReference type="InterPro" id="IPR001841">
    <property type="entry name" value="Znf_RING"/>
</dbReference>
<feature type="region of interest" description="Disordered" evidence="8">
    <location>
        <begin position="214"/>
        <end position="257"/>
    </location>
</feature>
<keyword evidence="2" id="KW-0479">Metal-binding</keyword>
<dbReference type="GO" id="GO:0031297">
    <property type="term" value="P:replication fork processing"/>
    <property type="evidence" value="ECO:0007669"/>
    <property type="project" value="TreeGrafter"/>
</dbReference>
<feature type="region of interest" description="Disordered" evidence="8">
    <location>
        <begin position="379"/>
        <end position="399"/>
    </location>
</feature>